<sequence>MYIDTEKEITSFPYTLRKNTMNDMLIRAVDIIAALFALLISSPVMIVVAILIKLEDGAGPIIFKQTRVGHGGKLFDMYKFRSMYTDAEMRLDELMAQNEVEGNMFKMKNDPRITKVGKIIRKLSLDEFPQFINVLKGDMSMVGPRPPLEREYENYSDRDKKRLLVKPGCTGLWQVSGRNELSFDQMINLDLEYIEKRNIFFNLKIMLLTFKEITVFGKGM</sequence>
<reference evidence="4 5" key="1">
    <citation type="submission" date="2016-11" db="EMBL/GenBank/DDBJ databases">
        <title>Whole Genome Sequence of Listeria newyorkensis.</title>
        <authorList>
            <person name="Frink S."/>
            <person name="Morales C."/>
            <person name="Kiang D."/>
        </authorList>
    </citation>
    <scope>NUCLEOTIDE SEQUENCE [LARGE SCALE GENOMIC DNA]</scope>
    <source>
        <strain evidence="4 5">F1604011-044</strain>
    </source>
</reference>
<evidence type="ECO:0000313" key="5">
    <source>
        <dbReference type="Proteomes" id="UP000236500"/>
    </source>
</evidence>
<evidence type="ECO:0000259" key="3">
    <source>
        <dbReference type="Pfam" id="PF02397"/>
    </source>
</evidence>
<dbReference type="PANTHER" id="PTHR30576:SF10">
    <property type="entry name" value="SLL5057 PROTEIN"/>
    <property type="match status" value="1"/>
</dbReference>
<evidence type="ECO:0000313" key="4">
    <source>
        <dbReference type="EMBL" id="PNP89379.1"/>
    </source>
</evidence>
<keyword evidence="4" id="KW-0808">Transferase</keyword>
<dbReference type="Pfam" id="PF02397">
    <property type="entry name" value="Bac_transf"/>
    <property type="match status" value="1"/>
</dbReference>
<dbReference type="Proteomes" id="UP000236500">
    <property type="component" value="Unassembled WGS sequence"/>
</dbReference>
<dbReference type="RefSeq" id="WP_036090196.1">
    <property type="nucleotide sequence ID" value="NZ_BJEY01000016.1"/>
</dbReference>
<feature type="domain" description="Bacterial sugar transferase" evidence="3">
    <location>
        <begin position="27"/>
        <end position="213"/>
    </location>
</feature>
<keyword evidence="2" id="KW-0472">Membrane</keyword>
<feature type="transmembrane region" description="Helical" evidence="2">
    <location>
        <begin position="31"/>
        <end position="52"/>
    </location>
</feature>
<organism evidence="4 5">
    <name type="scientific">Listeria newyorkensis</name>
    <dbReference type="NCBI Taxonomy" id="1497681"/>
    <lineage>
        <taxon>Bacteria</taxon>
        <taxon>Bacillati</taxon>
        <taxon>Bacillota</taxon>
        <taxon>Bacilli</taxon>
        <taxon>Bacillales</taxon>
        <taxon>Listeriaceae</taxon>
        <taxon>Listeria</taxon>
    </lineage>
</organism>
<dbReference type="PANTHER" id="PTHR30576">
    <property type="entry name" value="COLANIC BIOSYNTHESIS UDP-GLUCOSE LIPID CARRIER TRANSFERASE"/>
    <property type="match status" value="1"/>
</dbReference>
<gene>
    <name evidence="4" type="ORF">BMT55_12840</name>
</gene>
<keyword evidence="5" id="KW-1185">Reference proteome</keyword>
<comment type="similarity">
    <text evidence="1">Belongs to the bacterial sugar transferase family.</text>
</comment>
<evidence type="ECO:0000256" key="2">
    <source>
        <dbReference type="SAM" id="Phobius"/>
    </source>
</evidence>
<comment type="caution">
    <text evidence="4">The sequence shown here is derived from an EMBL/GenBank/DDBJ whole genome shotgun (WGS) entry which is preliminary data.</text>
</comment>
<dbReference type="EMBL" id="MPDH01000017">
    <property type="protein sequence ID" value="PNP89379.1"/>
    <property type="molecule type" value="Genomic_DNA"/>
</dbReference>
<dbReference type="GO" id="GO:0016740">
    <property type="term" value="F:transferase activity"/>
    <property type="evidence" value="ECO:0007669"/>
    <property type="project" value="UniProtKB-KW"/>
</dbReference>
<protein>
    <submittedName>
        <fullName evidence="4">Sugar transferase</fullName>
    </submittedName>
</protein>
<dbReference type="InterPro" id="IPR003362">
    <property type="entry name" value="Bact_transf"/>
</dbReference>
<keyword evidence="2" id="KW-0812">Transmembrane</keyword>
<proteinExistence type="inferred from homology"/>
<keyword evidence="2" id="KW-1133">Transmembrane helix</keyword>
<name>A0ABX4XKE9_9LIST</name>
<evidence type="ECO:0000256" key="1">
    <source>
        <dbReference type="ARBA" id="ARBA00006464"/>
    </source>
</evidence>
<accession>A0ABX4XKE9</accession>